<gene>
    <name evidence="3" type="ORF">PCASD_12504</name>
    <name evidence="2" type="ORF">PCASD_22457</name>
</gene>
<reference evidence="2 4" key="1">
    <citation type="submission" date="2017-11" db="EMBL/GenBank/DDBJ databases">
        <title>De novo assembly and phasing of dikaryotic genomes from two isolates of Puccinia coronata f. sp. avenae, the causal agent of oat crown rust.</title>
        <authorList>
            <person name="Miller M.E."/>
            <person name="Zhang Y."/>
            <person name="Omidvar V."/>
            <person name="Sperschneider J."/>
            <person name="Schwessinger B."/>
            <person name="Raley C."/>
            <person name="Palmer J.M."/>
            <person name="Garnica D."/>
            <person name="Upadhyaya N."/>
            <person name="Rathjen J."/>
            <person name="Taylor J.M."/>
            <person name="Park R.F."/>
            <person name="Dodds P.N."/>
            <person name="Hirsch C.D."/>
            <person name="Kianian S.F."/>
            <person name="Figueroa M."/>
        </authorList>
    </citation>
    <scope>NUCLEOTIDE SEQUENCE [LARGE SCALE GENOMIC DNA]</scope>
    <source>
        <strain evidence="2">12SD80</strain>
    </source>
</reference>
<dbReference type="Proteomes" id="UP000235392">
    <property type="component" value="Unassembled WGS sequence"/>
</dbReference>
<feature type="compositionally biased region" description="Low complexity" evidence="1">
    <location>
        <begin position="100"/>
        <end position="122"/>
    </location>
</feature>
<organism evidence="2 4">
    <name type="scientific">Puccinia coronata f. sp. avenae</name>
    <dbReference type="NCBI Taxonomy" id="200324"/>
    <lineage>
        <taxon>Eukaryota</taxon>
        <taxon>Fungi</taxon>
        <taxon>Dikarya</taxon>
        <taxon>Basidiomycota</taxon>
        <taxon>Pucciniomycotina</taxon>
        <taxon>Pucciniomycetes</taxon>
        <taxon>Pucciniales</taxon>
        <taxon>Pucciniaceae</taxon>
        <taxon>Puccinia</taxon>
    </lineage>
</organism>
<name>A0A2N5TJ31_9BASI</name>
<dbReference type="EMBL" id="PGCI01000540">
    <property type="protein sequence ID" value="PLW25408.1"/>
    <property type="molecule type" value="Genomic_DNA"/>
</dbReference>
<dbReference type="EMBL" id="PGCI01000213">
    <property type="protein sequence ID" value="PLW33738.1"/>
    <property type="molecule type" value="Genomic_DNA"/>
</dbReference>
<protein>
    <submittedName>
        <fullName evidence="2">Uncharacterized protein</fullName>
    </submittedName>
</protein>
<accession>A0A2N5TJ31</accession>
<feature type="compositionally biased region" description="Polar residues" evidence="1">
    <location>
        <begin position="37"/>
        <end position="48"/>
    </location>
</feature>
<feature type="compositionally biased region" description="Low complexity" evidence="1">
    <location>
        <begin position="72"/>
        <end position="85"/>
    </location>
</feature>
<feature type="region of interest" description="Disordered" evidence="1">
    <location>
        <begin position="1"/>
        <end position="155"/>
    </location>
</feature>
<comment type="caution">
    <text evidence="2">The sequence shown here is derived from an EMBL/GenBank/DDBJ whole genome shotgun (WGS) entry which is preliminary data.</text>
</comment>
<sequence length="259" mass="29117">MPSARTKRSGEPLEQPPARQKQSRKASTSGHQHHTRAQTTRELSQEESGPSLPAAKKKPSASQKSRQPVPGPSSQPAAKSSKSQPGSSRPVAQNKQPSGTRQSRAQPRPRTRSPSPVRTRTAPSPPPALQFSPEARGRSSQSYRRLAPSPVTTTYNPFAVSQNRADRASRLDLPMSFEDRFEWPDSEDALTGEVRMHHTVVLQSVVLDAFEAVLRRLRDHWFENLSFDEAEEEDRRDIVHLIWDEFRRVYELSFPACLP</sequence>
<proteinExistence type="predicted"/>
<evidence type="ECO:0000313" key="4">
    <source>
        <dbReference type="Proteomes" id="UP000235392"/>
    </source>
</evidence>
<evidence type="ECO:0000313" key="2">
    <source>
        <dbReference type="EMBL" id="PLW25408.1"/>
    </source>
</evidence>
<dbReference type="AlphaFoldDB" id="A0A2N5TJ31"/>
<evidence type="ECO:0000256" key="1">
    <source>
        <dbReference type="SAM" id="MobiDB-lite"/>
    </source>
</evidence>
<feature type="compositionally biased region" description="Polar residues" evidence="1">
    <location>
        <begin position="86"/>
        <end position="99"/>
    </location>
</feature>
<evidence type="ECO:0000313" key="3">
    <source>
        <dbReference type="EMBL" id="PLW33738.1"/>
    </source>
</evidence>